<dbReference type="SMART" id="SM00267">
    <property type="entry name" value="GGDEF"/>
    <property type="match status" value="1"/>
</dbReference>
<protein>
    <submittedName>
        <fullName evidence="2">GGDEF domain-containing protein</fullName>
    </submittedName>
</protein>
<dbReference type="Proteomes" id="UP000327000">
    <property type="component" value="Unassembled WGS sequence"/>
</dbReference>
<dbReference type="Pfam" id="PF00990">
    <property type="entry name" value="GGDEF"/>
    <property type="match status" value="1"/>
</dbReference>
<gene>
    <name evidence="2" type="ORF">FRZ00_09625</name>
</gene>
<accession>A0A5N5WBH0</accession>
<dbReference type="EMBL" id="VOKX01000014">
    <property type="protein sequence ID" value="KAB7848619.1"/>
    <property type="molecule type" value="Genomic_DNA"/>
</dbReference>
<name>A0A5N5WBH0_STRMB</name>
<dbReference type="InterPro" id="IPR052163">
    <property type="entry name" value="DGC-Regulatory_Protein"/>
</dbReference>
<organism evidence="2 3">
    <name type="scientific">Streptomyces mobaraensis</name>
    <name type="common">Streptoverticillium mobaraense</name>
    <dbReference type="NCBI Taxonomy" id="35621"/>
    <lineage>
        <taxon>Bacteria</taxon>
        <taxon>Bacillati</taxon>
        <taxon>Actinomycetota</taxon>
        <taxon>Actinomycetes</taxon>
        <taxon>Kitasatosporales</taxon>
        <taxon>Streptomycetaceae</taxon>
        <taxon>Streptomyces</taxon>
    </lineage>
</organism>
<dbReference type="InterPro" id="IPR043128">
    <property type="entry name" value="Rev_trsase/Diguanyl_cyclase"/>
</dbReference>
<dbReference type="PANTHER" id="PTHR46663:SF2">
    <property type="entry name" value="GGDEF DOMAIN-CONTAINING PROTEIN"/>
    <property type="match status" value="1"/>
</dbReference>
<comment type="caution">
    <text evidence="2">The sequence shown here is derived from an EMBL/GenBank/DDBJ whole genome shotgun (WGS) entry which is preliminary data.</text>
</comment>
<dbReference type="PANTHER" id="PTHR46663">
    <property type="entry name" value="DIGUANYLATE CYCLASE DGCT-RELATED"/>
    <property type="match status" value="1"/>
</dbReference>
<feature type="domain" description="GGDEF" evidence="1">
    <location>
        <begin position="57"/>
        <end position="192"/>
    </location>
</feature>
<dbReference type="InterPro" id="IPR029787">
    <property type="entry name" value="Nucleotide_cyclase"/>
</dbReference>
<dbReference type="CDD" id="cd01949">
    <property type="entry name" value="GGDEF"/>
    <property type="match status" value="1"/>
</dbReference>
<proteinExistence type="predicted"/>
<evidence type="ECO:0000313" key="3">
    <source>
        <dbReference type="Proteomes" id="UP000327000"/>
    </source>
</evidence>
<dbReference type="PROSITE" id="PS50887">
    <property type="entry name" value="GGDEF"/>
    <property type="match status" value="1"/>
</dbReference>
<dbReference type="RefSeq" id="WP_152263113.1">
    <property type="nucleotide sequence ID" value="NZ_VOKX01000014.1"/>
</dbReference>
<reference evidence="2 3" key="1">
    <citation type="journal article" date="2019" name="Microb. Cell Fact.">
        <title>Exploring novel herbicidin analogues by transcriptional regulator overexpression and MS/MS molecular networking.</title>
        <authorList>
            <person name="Shi Y."/>
            <person name="Gu R."/>
            <person name="Li Y."/>
            <person name="Wang X."/>
            <person name="Ren W."/>
            <person name="Li X."/>
            <person name="Wang L."/>
            <person name="Xie Y."/>
            <person name="Hong B."/>
        </authorList>
    </citation>
    <scope>NUCLEOTIDE SEQUENCE [LARGE SCALE GENOMIC DNA]</scope>
    <source>
        <strain evidence="2 3">US-43</strain>
    </source>
</reference>
<evidence type="ECO:0000313" key="2">
    <source>
        <dbReference type="EMBL" id="KAB7848619.1"/>
    </source>
</evidence>
<sequence>MTNLICQVLPIAAPTLGWAAHALVLARRLRTARTDPLTGLMRREEFTARAPRAVRHPQAAVLLLDLNGFKQINDTHGHAVGDQVLAAVGRRLAAWCASRGGFAARLGGDEFTAVVRLAPDADLDEELTYGLSARLSAPLDAGTVTLSPRASIGLCHTAHRPGATLSELLRAADEAMYTAKRLGDHWRPAGAVGTYPTVAGRRAGRPGTHLTLLTPVRRRAAS</sequence>
<dbReference type="InterPro" id="IPR000160">
    <property type="entry name" value="GGDEF_dom"/>
</dbReference>
<dbReference type="NCBIfam" id="TIGR00254">
    <property type="entry name" value="GGDEF"/>
    <property type="match status" value="1"/>
</dbReference>
<evidence type="ECO:0000259" key="1">
    <source>
        <dbReference type="PROSITE" id="PS50887"/>
    </source>
</evidence>
<dbReference type="Gene3D" id="3.30.70.270">
    <property type="match status" value="1"/>
</dbReference>
<dbReference type="OrthoDB" id="23692at2"/>
<dbReference type="SUPFAM" id="SSF55073">
    <property type="entry name" value="Nucleotide cyclase"/>
    <property type="match status" value="1"/>
</dbReference>
<dbReference type="AlphaFoldDB" id="A0A5N5WBH0"/>
<keyword evidence="3" id="KW-1185">Reference proteome</keyword>